<dbReference type="Proteomes" id="UP000780801">
    <property type="component" value="Unassembled WGS sequence"/>
</dbReference>
<organism evidence="3 4">
    <name type="scientific">Lunasporangiospora selenospora</name>
    <dbReference type="NCBI Taxonomy" id="979761"/>
    <lineage>
        <taxon>Eukaryota</taxon>
        <taxon>Fungi</taxon>
        <taxon>Fungi incertae sedis</taxon>
        <taxon>Mucoromycota</taxon>
        <taxon>Mortierellomycotina</taxon>
        <taxon>Mortierellomycetes</taxon>
        <taxon>Mortierellales</taxon>
        <taxon>Mortierellaceae</taxon>
        <taxon>Lunasporangiospora</taxon>
    </lineage>
</organism>
<feature type="region of interest" description="Disordered" evidence="1">
    <location>
        <begin position="1750"/>
        <end position="1782"/>
    </location>
</feature>
<dbReference type="GO" id="GO:0034703">
    <property type="term" value="C:cation channel complex"/>
    <property type="evidence" value="ECO:0007669"/>
    <property type="project" value="TreeGrafter"/>
</dbReference>
<evidence type="ECO:0000313" key="3">
    <source>
        <dbReference type="EMBL" id="KAF9583807.1"/>
    </source>
</evidence>
<dbReference type="InterPro" id="IPR016024">
    <property type="entry name" value="ARM-type_fold"/>
</dbReference>
<protein>
    <recommendedName>
        <fullName evidence="2">Protein UNC80 C-terminal domain-containing protein</fullName>
    </recommendedName>
</protein>
<dbReference type="GO" id="GO:0005261">
    <property type="term" value="F:monoatomic cation channel activity"/>
    <property type="evidence" value="ECO:0007669"/>
    <property type="project" value="TreeGrafter"/>
</dbReference>
<dbReference type="EMBL" id="JAABOA010000584">
    <property type="protein sequence ID" value="KAF9583807.1"/>
    <property type="molecule type" value="Genomic_DNA"/>
</dbReference>
<feature type="compositionally biased region" description="Polar residues" evidence="1">
    <location>
        <begin position="1773"/>
        <end position="1782"/>
    </location>
</feature>
<sequence length="1881" mass="212522">MIMDRIRTGDLGFGFQKTTDRPKQERLAHVAFLRGLAECLRLRDQMSVRLLVQDFIPRYWMEPDSKYPMTMDGPVRVLGQAFSEFLLHAQVRCTDCTESVKSLLQNFLEFFEKKLPPTQLNGAYGKEAITTLIRCILLVFSIEFKEAPLVKSKQGGGIHEISKDGNGHLTSAPGPMDGTAEYTQRTPPGTPRSFGTRSDVFAQTQPPNPSSSQEQVMLQQEQGNPLLKVSRAYLMALWENGHQELIIDQLKIETEDLPLRRVINIYHRLILGSKLSMGSEILTATLNTLFSKLVAQLPGPNEALSELLRQLSIRHRAIFYKPMIACVASDSTQFVTDYLCILACLEMHMSLVDLYMRDVGLICVIVMTDVGPERPRVADASQNSLRWGSCTVGQCVIVLEFIYAIKRLARNHDNHQVEMGKMFLIDLEQRLGLYLSQKEKRILVPRPIRVLLCMILYEIRMLCKTIHRPIWLLRILSWAINHNLPIEAGSSQSGPSGISETMRLRIKHIYNNVDGLIVESKDKTPVHDLYPETILPRRRDSVATQVGSRPAVPVMSSISGFGRGQFSQPSRVGRMADIQLDEPAAVLALLITVHSTIQPNEYLRLSKPLWNIYCLESKPKISGAAAFLFVKCADVDPRSIQILILADLTSEDPYKRQSAIEKLDCLFEHRNSLLLQPFVTDPSSRGPFRTVNVQVPYALPEVGSNRYTMDEPRWLTILNSVGNFPSDIRDKFQELRWGERDKQEMEMIRRVQTPLILSWTGYLDEDYESKVNFGRTFTNPRDRHAMVMLPDLNALNLGTIDLLEDQSVGVRVAALNFLTNYIRNEPLLFVRTFFADMVRKTPERQKELIRRLHLLLSGSSKLPPAFAFALFNHLLGLLKWFQRNSKPKGFDMIEAVLPVLAEMVTSTNDIVFKDFKRNKVDVFFSPLGRFWFRPDIIPESMFPSYATMLVFGPLEIPHQTFQMAMINISQFQFMTNFIARFPLEVAEIQNSVGRFHMLPKLEQGLHPIIRTLGEDQYLPDMSKEKARFIKTISTKDRNFSSLSSLRARAWLCFVLNLIQRMRRSNTDQLELMNLFGGVNLILLEHGGDLGIVGQALDIYVLATTRLRRFFWSHNGYSLIFPALFKIYCDSSANQIVHETINASFYRFYQLHQESFVLQSLGSIAPLMLRKMEEEQLEIMTRHLLSFLEALDQPVTTRHSKALGVQSLAEPFFESSTNGGPQLEIPQWISSFIPRDSKLFQGNTLSKQDFSIADSIKLFLAVIAFDPGSVRSEQFVRIFRLLLPYFLERNPELTTGGLDSLIEVMSRFARSSKPLVSSSFVPPSFAPRVWKDRTELRGELSPYALVQDPLVKPKTIKGKTWAQNDRVAIKHEFLCLIQLFCERGGQLADSQHQHMATLIRSIMKDYSLLKIPTSTDWIKDYIQKVILPVENFYQSSRAALYLLGQISGPIRTYYKSVDYSGLINGLTLIVKDDRGFLRSSTELACMIRDRIVNSGLVVGTKDDWNGASPCSSQARFCSSLVNLILAMINNADLDTIAEIEQSTPTPRLMAYIVIPMCLRFKSRYRLNNLDILEMQFWLRMLGLTIKAAEYDPDSRKSSRSTGLLAPVLNVTRVHKKRSSMDANAAPLSPQFPPHQVPSIAAQLSSGQLPPQTPGHSRFSSIYRDDLQDQDQTIPAENTMNASPGLLIDFIALRIIIVRGERYLSFHPGCWLDVFNITKKHFSIHAFAASIFAGRSGHGSGLLSHANNNSGPASPIIATTPYPSTPRTEWPMTPGSPQRQANTSSLSPFPLFGRTSGDVTPIPGSITARSTVPTTALGYVLPFSSVHINASFTISSELGTSFSCVSLALSIDSTGWSIAQPVTPETTIWKAHYRPDSWGYPWQ</sequence>
<name>A0A9P6FY01_9FUNG</name>
<dbReference type="Pfam" id="PF20262">
    <property type="entry name" value="UNC80_C"/>
    <property type="match status" value="2"/>
</dbReference>
<dbReference type="OrthoDB" id="5584001at2759"/>
<dbReference type="SUPFAM" id="SSF48371">
    <property type="entry name" value="ARM repeat"/>
    <property type="match status" value="1"/>
</dbReference>
<feature type="domain" description="Protein UNC80 C-terminal" evidence="2">
    <location>
        <begin position="793"/>
        <end position="917"/>
    </location>
</feature>
<feature type="region of interest" description="Disordered" evidence="1">
    <location>
        <begin position="155"/>
        <end position="215"/>
    </location>
</feature>
<comment type="caution">
    <text evidence="3">The sequence shown here is derived from an EMBL/GenBank/DDBJ whole genome shotgun (WGS) entry which is preliminary data.</text>
</comment>
<proteinExistence type="predicted"/>
<reference evidence="3" key="1">
    <citation type="journal article" date="2020" name="Fungal Divers.">
        <title>Resolving the Mortierellaceae phylogeny through synthesis of multi-gene phylogenetics and phylogenomics.</title>
        <authorList>
            <person name="Vandepol N."/>
            <person name="Liber J."/>
            <person name="Desiro A."/>
            <person name="Na H."/>
            <person name="Kennedy M."/>
            <person name="Barry K."/>
            <person name="Grigoriev I.V."/>
            <person name="Miller A.N."/>
            <person name="O'Donnell K."/>
            <person name="Stajich J.E."/>
            <person name="Bonito G."/>
        </authorList>
    </citation>
    <scope>NUCLEOTIDE SEQUENCE</scope>
    <source>
        <strain evidence="3">KOD1015</strain>
    </source>
</reference>
<evidence type="ECO:0000259" key="2">
    <source>
        <dbReference type="Pfam" id="PF20262"/>
    </source>
</evidence>
<feature type="compositionally biased region" description="Polar residues" evidence="1">
    <location>
        <begin position="181"/>
        <end position="215"/>
    </location>
</feature>
<dbReference type="PANTHER" id="PTHR31781:SF1">
    <property type="entry name" value="PROTEIN UNC-80 HOMOLOG"/>
    <property type="match status" value="1"/>
</dbReference>
<dbReference type="GO" id="GO:0055080">
    <property type="term" value="P:monoatomic cation homeostasis"/>
    <property type="evidence" value="ECO:0007669"/>
    <property type="project" value="TreeGrafter"/>
</dbReference>
<gene>
    <name evidence="3" type="ORF">BGW38_008466</name>
</gene>
<evidence type="ECO:0000313" key="4">
    <source>
        <dbReference type="Proteomes" id="UP000780801"/>
    </source>
</evidence>
<dbReference type="InterPro" id="IPR046460">
    <property type="entry name" value="UNC80_C"/>
</dbReference>
<dbReference type="PANTHER" id="PTHR31781">
    <property type="entry name" value="UNC80"/>
    <property type="match status" value="1"/>
</dbReference>
<feature type="domain" description="Protein UNC80 C-terminal" evidence="2">
    <location>
        <begin position="1036"/>
        <end position="1194"/>
    </location>
</feature>
<evidence type="ECO:0000256" key="1">
    <source>
        <dbReference type="SAM" id="MobiDB-lite"/>
    </source>
</evidence>
<accession>A0A9P6FY01</accession>
<keyword evidence="4" id="KW-1185">Reference proteome</keyword>